<dbReference type="EMBL" id="FQWH01000007">
    <property type="protein sequence ID" value="SHH13612.1"/>
    <property type="molecule type" value="Genomic_DNA"/>
</dbReference>
<evidence type="ECO:0000313" key="3">
    <source>
        <dbReference type="EMBL" id="SHH13612.1"/>
    </source>
</evidence>
<evidence type="ECO:0000313" key="4">
    <source>
        <dbReference type="Proteomes" id="UP000184112"/>
    </source>
</evidence>
<keyword evidence="1" id="KW-0472">Membrane</keyword>
<sequence length="349" mass="41189">MSRKFDNILDNKWWQEIAVVAFSFTIYTLKNDWMLFSSLTSVLMGIFFYFILYMHAQFNRFFLLPILFKTRRPATYIFLTIFGVLVFSIVLYEITMLDMFSNCHLYQNSHQRSYMYQLASVLGTLVCILSPIIVFKFYRIHRKRTEEALLFNQMQLNSLKGQLNPHFLFNTFNTLYGISLEFPDRTPDLIMKVSQLMRYQLESNSKQCVSLEDELEFINSYVQLEKERVGYRCDITFDYKVDNQNAYKISPMLLIAFIENAFKHGTCAIEKCFVQIFITVQEGQLHLHVVNSIPKKTDAVVSTKIGLKNTIERLNLIFGKNYNLDIQDNKNTYIVDLKLQLKRFANERS</sequence>
<evidence type="ECO:0000256" key="1">
    <source>
        <dbReference type="SAM" id="Phobius"/>
    </source>
</evidence>
<keyword evidence="3" id="KW-0808">Transferase</keyword>
<keyword evidence="3" id="KW-0418">Kinase</keyword>
<dbReference type="AlphaFoldDB" id="A0A1M5QHN7"/>
<name>A0A1M5QHN7_FLAJO</name>
<dbReference type="GO" id="GO:0016020">
    <property type="term" value="C:membrane"/>
    <property type="evidence" value="ECO:0007669"/>
    <property type="project" value="InterPro"/>
</dbReference>
<keyword evidence="1" id="KW-1133">Transmembrane helix</keyword>
<dbReference type="PANTHER" id="PTHR34220">
    <property type="entry name" value="SENSOR HISTIDINE KINASE YPDA"/>
    <property type="match status" value="1"/>
</dbReference>
<keyword evidence="1" id="KW-0812">Transmembrane</keyword>
<dbReference type="Proteomes" id="UP000184112">
    <property type="component" value="Unassembled WGS sequence"/>
</dbReference>
<dbReference type="InterPro" id="IPR036890">
    <property type="entry name" value="HATPase_C_sf"/>
</dbReference>
<feature type="transmembrane region" description="Helical" evidence="1">
    <location>
        <begin position="114"/>
        <end position="135"/>
    </location>
</feature>
<dbReference type="Pfam" id="PF06580">
    <property type="entry name" value="His_kinase"/>
    <property type="match status" value="1"/>
</dbReference>
<dbReference type="PANTHER" id="PTHR34220:SF7">
    <property type="entry name" value="SENSOR HISTIDINE KINASE YPDA"/>
    <property type="match status" value="1"/>
</dbReference>
<organism evidence="3 4">
    <name type="scientific">Flavobacterium johnsoniae</name>
    <name type="common">Cytophaga johnsonae</name>
    <dbReference type="NCBI Taxonomy" id="986"/>
    <lineage>
        <taxon>Bacteria</taxon>
        <taxon>Pseudomonadati</taxon>
        <taxon>Bacteroidota</taxon>
        <taxon>Flavobacteriia</taxon>
        <taxon>Flavobacteriales</taxon>
        <taxon>Flavobacteriaceae</taxon>
        <taxon>Flavobacterium</taxon>
    </lineage>
</organism>
<dbReference type="InterPro" id="IPR050640">
    <property type="entry name" value="Bact_2-comp_sensor_kinase"/>
</dbReference>
<dbReference type="RefSeq" id="WP_012026257.1">
    <property type="nucleotide sequence ID" value="NZ_CP158862.1"/>
</dbReference>
<gene>
    <name evidence="3" type="ORF">SAMN05444388_10737</name>
</gene>
<proteinExistence type="predicted"/>
<feature type="transmembrane region" description="Helical" evidence="1">
    <location>
        <begin position="35"/>
        <end position="53"/>
    </location>
</feature>
<dbReference type="Gene3D" id="3.30.565.10">
    <property type="entry name" value="Histidine kinase-like ATPase, C-terminal domain"/>
    <property type="match status" value="1"/>
</dbReference>
<feature type="domain" description="Signal transduction histidine kinase internal region" evidence="2">
    <location>
        <begin position="154"/>
        <end position="232"/>
    </location>
</feature>
<dbReference type="OMA" id="NTFNTLY"/>
<accession>A0A1M5QHN7</accession>
<feature type="transmembrane region" description="Helical" evidence="1">
    <location>
        <begin position="74"/>
        <end position="94"/>
    </location>
</feature>
<reference evidence="3 4" key="1">
    <citation type="submission" date="2016-11" db="EMBL/GenBank/DDBJ databases">
        <authorList>
            <person name="Jaros S."/>
            <person name="Januszkiewicz K."/>
            <person name="Wedrychowicz H."/>
        </authorList>
    </citation>
    <scope>NUCLEOTIDE SEQUENCE [LARGE SCALE GENOMIC DNA]</scope>
    <source>
        <strain evidence="3 4">DSM 6792</strain>
    </source>
</reference>
<protein>
    <submittedName>
        <fullName evidence="3">Histidine kinase</fullName>
    </submittedName>
</protein>
<evidence type="ECO:0000259" key="2">
    <source>
        <dbReference type="Pfam" id="PF06580"/>
    </source>
</evidence>
<dbReference type="GO" id="GO:0000155">
    <property type="term" value="F:phosphorelay sensor kinase activity"/>
    <property type="evidence" value="ECO:0007669"/>
    <property type="project" value="InterPro"/>
</dbReference>
<dbReference type="InterPro" id="IPR010559">
    <property type="entry name" value="Sig_transdc_His_kin_internal"/>
</dbReference>
<dbReference type="GeneID" id="31767205"/>